<comment type="subcellular location">
    <subcellularLocation>
        <location evidence="1">Cell outer membrane</location>
        <topology evidence="1">Multi-pass membrane protein</topology>
    </subcellularLocation>
</comment>
<dbReference type="GO" id="GO:0006811">
    <property type="term" value="P:monoatomic ion transport"/>
    <property type="evidence" value="ECO:0007669"/>
    <property type="project" value="UniProtKB-KW"/>
</dbReference>
<keyword evidence="3" id="KW-0813">Transport</keyword>
<protein>
    <submittedName>
        <fullName evidence="17">Polysaccharide export outer membrane protein</fullName>
    </submittedName>
</protein>
<proteinExistence type="inferred from homology"/>
<evidence type="ECO:0000256" key="4">
    <source>
        <dbReference type="ARBA" id="ARBA00022452"/>
    </source>
</evidence>
<dbReference type="Proteomes" id="UP000183487">
    <property type="component" value="Unassembled WGS sequence"/>
</dbReference>
<comment type="similarity">
    <text evidence="2">Belongs to the BexD/CtrA/VexA family.</text>
</comment>
<evidence type="ECO:0000256" key="3">
    <source>
        <dbReference type="ARBA" id="ARBA00022448"/>
    </source>
</evidence>
<dbReference type="PANTHER" id="PTHR33619:SF3">
    <property type="entry name" value="POLYSACCHARIDE EXPORT PROTEIN GFCE-RELATED"/>
    <property type="match status" value="1"/>
</dbReference>
<dbReference type="Pfam" id="PF02563">
    <property type="entry name" value="Poly_export"/>
    <property type="match status" value="1"/>
</dbReference>
<keyword evidence="7" id="KW-0732">Signal</keyword>
<keyword evidence="9" id="KW-0406">Ion transport</keyword>
<keyword evidence="14" id="KW-0449">Lipoprotein</keyword>
<dbReference type="GO" id="GO:0015288">
    <property type="term" value="F:porin activity"/>
    <property type="evidence" value="ECO:0007669"/>
    <property type="project" value="UniProtKB-KW"/>
</dbReference>
<evidence type="ECO:0000313" key="18">
    <source>
        <dbReference type="Proteomes" id="UP000183487"/>
    </source>
</evidence>
<keyword evidence="8" id="KW-0625">Polysaccharide transport</keyword>
<reference evidence="18" key="1">
    <citation type="submission" date="2016-10" db="EMBL/GenBank/DDBJ databases">
        <authorList>
            <person name="Varghese N."/>
            <person name="Submissions S."/>
        </authorList>
    </citation>
    <scope>NUCLEOTIDE SEQUENCE [LARGE SCALE GENOMIC DNA]</scope>
    <source>
        <strain evidence="18">GAS106B</strain>
    </source>
</reference>
<evidence type="ECO:0000256" key="2">
    <source>
        <dbReference type="ARBA" id="ARBA00009450"/>
    </source>
</evidence>
<dbReference type="Gene3D" id="3.30.1950.10">
    <property type="entry name" value="wza like domain"/>
    <property type="match status" value="1"/>
</dbReference>
<evidence type="ECO:0000256" key="14">
    <source>
        <dbReference type="ARBA" id="ARBA00023288"/>
    </source>
</evidence>
<evidence type="ECO:0000256" key="9">
    <source>
        <dbReference type="ARBA" id="ARBA00023065"/>
    </source>
</evidence>
<evidence type="ECO:0000256" key="5">
    <source>
        <dbReference type="ARBA" id="ARBA00022597"/>
    </source>
</evidence>
<dbReference type="InterPro" id="IPR003715">
    <property type="entry name" value="Poly_export_N"/>
</dbReference>
<feature type="domain" description="SLBB" evidence="16">
    <location>
        <begin position="280"/>
        <end position="361"/>
    </location>
</feature>
<evidence type="ECO:0000256" key="6">
    <source>
        <dbReference type="ARBA" id="ARBA00022692"/>
    </source>
</evidence>
<dbReference type="EMBL" id="FNKP01000003">
    <property type="protein sequence ID" value="SDR48028.1"/>
    <property type="molecule type" value="Genomic_DNA"/>
</dbReference>
<dbReference type="Pfam" id="PF22461">
    <property type="entry name" value="SLBB_2"/>
    <property type="match status" value="2"/>
</dbReference>
<keyword evidence="18" id="KW-1185">Reference proteome</keyword>
<evidence type="ECO:0000256" key="10">
    <source>
        <dbReference type="ARBA" id="ARBA00023114"/>
    </source>
</evidence>
<keyword evidence="13" id="KW-0998">Cell outer membrane</keyword>
<evidence type="ECO:0000259" key="16">
    <source>
        <dbReference type="Pfam" id="PF22461"/>
    </source>
</evidence>
<dbReference type="InterPro" id="IPR054765">
    <property type="entry name" value="SLBB_dom"/>
</dbReference>
<gene>
    <name evidence="17" type="ORF">SAMN05443245_6130</name>
</gene>
<evidence type="ECO:0000256" key="13">
    <source>
        <dbReference type="ARBA" id="ARBA00023237"/>
    </source>
</evidence>
<dbReference type="PANTHER" id="PTHR33619">
    <property type="entry name" value="POLYSACCHARIDE EXPORT PROTEIN GFCE-RELATED"/>
    <property type="match status" value="1"/>
</dbReference>
<accession>A0A1H1JF10</accession>
<keyword evidence="6" id="KW-0812">Transmembrane</keyword>
<keyword evidence="11" id="KW-0472">Membrane</keyword>
<evidence type="ECO:0000256" key="8">
    <source>
        <dbReference type="ARBA" id="ARBA00023047"/>
    </source>
</evidence>
<evidence type="ECO:0000256" key="7">
    <source>
        <dbReference type="ARBA" id="ARBA00022729"/>
    </source>
</evidence>
<keyword evidence="5" id="KW-0762">Sugar transport</keyword>
<sequence>MKHSNLWFPVLGRSGVKVFPITRLAGLAALSFALSACSIAPGMKMQSNSSLPVGDATAQTPAEKLPVPTTEVTLSSIDDISSQADHRDDANLAALLARAQSYTVGAGDVLQITVWDHPELAAALGAQPPADSRAYDPPPGFVIDDSGFLRFPYVGSVRVQGMKIDEIQQKIATELGKSFHNPQVTVRVASFRAKQVYVDGEVRTPGAQAVNDIPTSLYDAISHAGGFSAAADQSRITLTRDGRSYDINFTKMLQRGVNPSKIMLRAGDLVRVSAREENGVFVLGEVTKPVTALPLRSGQLTLSDAISQAGSISSTTADAAQLYVIRGVGKDAHVYHLDAGSPVSMILANRFELQPKDIVYVDGNGLVRFSRVLSLLLPGITAGLYAGLVTK</sequence>
<dbReference type="InterPro" id="IPR049712">
    <property type="entry name" value="Poly_export"/>
</dbReference>
<evidence type="ECO:0000256" key="1">
    <source>
        <dbReference type="ARBA" id="ARBA00004571"/>
    </source>
</evidence>
<feature type="domain" description="SLBB" evidence="16">
    <location>
        <begin position="194"/>
        <end position="272"/>
    </location>
</feature>
<evidence type="ECO:0000313" key="17">
    <source>
        <dbReference type="EMBL" id="SDR48028.1"/>
    </source>
</evidence>
<name>A0A1H1JF10_9BURK</name>
<dbReference type="AlphaFoldDB" id="A0A1H1JF10"/>
<organism evidence="17 18">
    <name type="scientific">Paraburkholderia fungorum</name>
    <dbReference type="NCBI Taxonomy" id="134537"/>
    <lineage>
        <taxon>Bacteria</taxon>
        <taxon>Pseudomonadati</taxon>
        <taxon>Pseudomonadota</taxon>
        <taxon>Betaproteobacteria</taxon>
        <taxon>Burkholderiales</taxon>
        <taxon>Burkholderiaceae</taxon>
        <taxon>Paraburkholderia</taxon>
    </lineage>
</organism>
<evidence type="ECO:0000256" key="12">
    <source>
        <dbReference type="ARBA" id="ARBA00023139"/>
    </source>
</evidence>
<evidence type="ECO:0000256" key="11">
    <source>
        <dbReference type="ARBA" id="ARBA00023136"/>
    </source>
</evidence>
<keyword evidence="10" id="KW-0626">Porin</keyword>
<dbReference type="Gene3D" id="3.10.560.10">
    <property type="entry name" value="Outer membrane lipoprotein wza domain like"/>
    <property type="match status" value="2"/>
</dbReference>
<dbReference type="GO" id="GO:0009279">
    <property type="term" value="C:cell outer membrane"/>
    <property type="evidence" value="ECO:0007669"/>
    <property type="project" value="UniProtKB-SubCell"/>
</dbReference>
<keyword evidence="4" id="KW-1134">Transmembrane beta strand</keyword>
<feature type="domain" description="Polysaccharide export protein N-terminal" evidence="15">
    <location>
        <begin position="98"/>
        <end position="188"/>
    </location>
</feature>
<dbReference type="GO" id="GO:0015159">
    <property type="term" value="F:polysaccharide transmembrane transporter activity"/>
    <property type="evidence" value="ECO:0007669"/>
    <property type="project" value="InterPro"/>
</dbReference>
<evidence type="ECO:0000259" key="15">
    <source>
        <dbReference type="Pfam" id="PF02563"/>
    </source>
</evidence>
<dbReference type="GO" id="GO:0046930">
    <property type="term" value="C:pore complex"/>
    <property type="evidence" value="ECO:0007669"/>
    <property type="project" value="UniProtKB-KW"/>
</dbReference>
<keyword evidence="12" id="KW-0564">Palmitate</keyword>